<sequence length="124" mass="13464">MENNNYFKCVLKGTVGTLLFTFSGIVVLSFLMTKLVFSKHMFNVLYLVISLISLAFGAMIAAKKKQSKGLLVGFGVTVFYSVIIYIVCLIINGGFSFNMFELFKLVAALIVGGLGGALGVNMQE</sequence>
<feature type="transmembrane region" description="Helical" evidence="1">
    <location>
        <begin position="44"/>
        <end position="62"/>
    </location>
</feature>
<keyword evidence="1" id="KW-0812">Transmembrane</keyword>
<evidence type="ECO:0008006" key="3">
    <source>
        <dbReference type="Google" id="ProtNLM"/>
    </source>
</evidence>
<evidence type="ECO:0000313" key="2">
    <source>
        <dbReference type="EMBL" id="VYU58232.1"/>
    </source>
</evidence>
<protein>
    <recommendedName>
        <fullName evidence="3">TIGR04086 family membrane protein</fullName>
    </recommendedName>
</protein>
<feature type="transmembrane region" description="Helical" evidence="1">
    <location>
        <begin position="9"/>
        <end position="32"/>
    </location>
</feature>
<evidence type="ECO:0000256" key="1">
    <source>
        <dbReference type="SAM" id="Phobius"/>
    </source>
</evidence>
<organism evidence="2">
    <name type="scientific">Clostridium butyricum</name>
    <dbReference type="NCBI Taxonomy" id="1492"/>
    <lineage>
        <taxon>Bacteria</taxon>
        <taxon>Bacillati</taxon>
        <taxon>Bacillota</taxon>
        <taxon>Clostridia</taxon>
        <taxon>Eubacteriales</taxon>
        <taxon>Clostridiaceae</taxon>
        <taxon>Clostridium</taxon>
    </lineage>
</organism>
<gene>
    <name evidence="2" type="ORF">CBLFYP62_02855</name>
</gene>
<dbReference type="InterPro" id="IPR023804">
    <property type="entry name" value="DUF3792_TM"/>
</dbReference>
<feature type="transmembrane region" description="Helical" evidence="1">
    <location>
        <begin position="102"/>
        <end position="120"/>
    </location>
</feature>
<keyword evidence="1" id="KW-0472">Membrane</keyword>
<dbReference type="NCBIfam" id="TIGR04086">
    <property type="entry name" value="TIGR04086_membr"/>
    <property type="match status" value="1"/>
</dbReference>
<keyword evidence="1" id="KW-1133">Transmembrane helix</keyword>
<dbReference type="Pfam" id="PF12670">
    <property type="entry name" value="DUF3792"/>
    <property type="match status" value="1"/>
</dbReference>
<name>A0A6N3G0W9_CLOBU</name>
<dbReference type="RefSeq" id="WP_002580738.1">
    <property type="nucleotide sequence ID" value="NZ_CACRTU010000026.1"/>
</dbReference>
<dbReference type="EMBL" id="CACRTU010000026">
    <property type="protein sequence ID" value="VYU58232.1"/>
    <property type="molecule type" value="Genomic_DNA"/>
</dbReference>
<dbReference type="AlphaFoldDB" id="A0A6N3G0W9"/>
<reference evidence="2" key="1">
    <citation type="submission" date="2019-11" db="EMBL/GenBank/DDBJ databases">
        <authorList>
            <person name="Feng L."/>
        </authorList>
    </citation>
    <scope>NUCLEOTIDE SEQUENCE</scope>
    <source>
        <strain evidence="2">CButyricumLFYP62</strain>
    </source>
</reference>
<proteinExistence type="predicted"/>
<feature type="transmembrane region" description="Helical" evidence="1">
    <location>
        <begin position="69"/>
        <end position="96"/>
    </location>
</feature>
<accession>A0A6N3G0W9</accession>